<dbReference type="EMBL" id="JARKHS020030816">
    <property type="protein sequence ID" value="KAK8761726.1"/>
    <property type="molecule type" value="Genomic_DNA"/>
</dbReference>
<sequence>MENARALGGRRQRQHLSTSIVLKVGAKPLLSVRCLNARRRHAETTACVAAGQSNEAALAAEGDQNTPRLSGEEAVRVTRTLRCDTTVSSTFSCHSPA</sequence>
<protein>
    <submittedName>
        <fullName evidence="1">Uncharacterized protein</fullName>
    </submittedName>
</protein>
<proteinExistence type="predicted"/>
<accession>A0AAQ4DGY6</accession>
<organism evidence="1 2">
    <name type="scientific">Amblyomma americanum</name>
    <name type="common">Lone star tick</name>
    <dbReference type="NCBI Taxonomy" id="6943"/>
    <lineage>
        <taxon>Eukaryota</taxon>
        <taxon>Metazoa</taxon>
        <taxon>Ecdysozoa</taxon>
        <taxon>Arthropoda</taxon>
        <taxon>Chelicerata</taxon>
        <taxon>Arachnida</taxon>
        <taxon>Acari</taxon>
        <taxon>Parasitiformes</taxon>
        <taxon>Ixodida</taxon>
        <taxon>Ixodoidea</taxon>
        <taxon>Ixodidae</taxon>
        <taxon>Amblyomminae</taxon>
        <taxon>Amblyomma</taxon>
    </lineage>
</organism>
<keyword evidence="2" id="KW-1185">Reference proteome</keyword>
<dbReference type="Proteomes" id="UP001321473">
    <property type="component" value="Unassembled WGS sequence"/>
</dbReference>
<comment type="caution">
    <text evidence="1">The sequence shown here is derived from an EMBL/GenBank/DDBJ whole genome shotgun (WGS) entry which is preliminary data.</text>
</comment>
<reference evidence="1 2" key="1">
    <citation type="journal article" date="2023" name="Arcadia Sci">
        <title>De novo assembly of a long-read Amblyomma americanum tick genome.</title>
        <authorList>
            <person name="Chou S."/>
            <person name="Poskanzer K.E."/>
            <person name="Rollins M."/>
            <person name="Thuy-Boun P.S."/>
        </authorList>
    </citation>
    <scope>NUCLEOTIDE SEQUENCE [LARGE SCALE GENOMIC DNA]</scope>
    <source>
        <strain evidence="1">F_SG_1</strain>
        <tissue evidence="1">Salivary glands</tissue>
    </source>
</reference>
<evidence type="ECO:0000313" key="1">
    <source>
        <dbReference type="EMBL" id="KAK8761726.1"/>
    </source>
</evidence>
<evidence type="ECO:0000313" key="2">
    <source>
        <dbReference type="Proteomes" id="UP001321473"/>
    </source>
</evidence>
<gene>
    <name evidence="1" type="ORF">V5799_027008</name>
</gene>
<dbReference type="AlphaFoldDB" id="A0AAQ4DGY6"/>
<name>A0AAQ4DGY6_AMBAM</name>